<reference evidence="3 4" key="1">
    <citation type="journal article" date="2005" name="Science">
        <title>The genome sequence of Trypanosoma cruzi, etiologic agent of Chagas disease.</title>
        <authorList>
            <person name="El-Sayed N.M."/>
            <person name="Myler P.J."/>
            <person name="Bartholomeu D.C."/>
            <person name="Nilsson D."/>
            <person name="Aggarwal G."/>
            <person name="Tran A.N."/>
            <person name="Ghedin E."/>
            <person name="Worthey E.A."/>
            <person name="Delcher A.L."/>
            <person name="Blandin G."/>
            <person name="Westenberger S.J."/>
            <person name="Caler E."/>
            <person name="Cerqueira G.C."/>
            <person name="Branche C."/>
            <person name="Haas B."/>
            <person name="Anupama A."/>
            <person name="Arner E."/>
            <person name="Aslund L."/>
            <person name="Attipoe P."/>
            <person name="Bontempi E."/>
            <person name="Bringaud F."/>
            <person name="Burton P."/>
            <person name="Cadag E."/>
            <person name="Campbell D.A."/>
            <person name="Carrington M."/>
            <person name="Crabtree J."/>
            <person name="Darban H."/>
            <person name="da Silveira J.F."/>
            <person name="de Jong P."/>
            <person name="Edwards K."/>
            <person name="Englund P.T."/>
            <person name="Fazelina G."/>
            <person name="Feldblyum T."/>
            <person name="Ferella M."/>
            <person name="Frasch A.C."/>
            <person name="Gull K."/>
            <person name="Horn D."/>
            <person name="Hou L."/>
            <person name="Huang Y."/>
            <person name="Kindlund E."/>
            <person name="Klingbeil M."/>
            <person name="Kluge S."/>
            <person name="Koo H."/>
            <person name="Lacerda D."/>
            <person name="Levin M.J."/>
            <person name="Lorenzi H."/>
            <person name="Louie T."/>
            <person name="Machado C.R."/>
            <person name="McCulloch R."/>
            <person name="McKenna A."/>
            <person name="Mizuno Y."/>
            <person name="Mottram J.C."/>
            <person name="Nelson S."/>
            <person name="Ochaya S."/>
            <person name="Osoegawa K."/>
            <person name="Pai G."/>
            <person name="Parsons M."/>
            <person name="Pentony M."/>
            <person name="Pettersson U."/>
            <person name="Pop M."/>
            <person name="Ramirez J.L."/>
            <person name="Rinta J."/>
            <person name="Robertson L."/>
            <person name="Salzberg S.L."/>
            <person name="Sanchez D.O."/>
            <person name="Seyler A."/>
            <person name="Sharma R."/>
            <person name="Shetty J."/>
            <person name="Simpson A.J."/>
            <person name="Sisk E."/>
            <person name="Tammi M.T."/>
            <person name="Tarleton R."/>
            <person name="Teixeira S."/>
            <person name="Van Aken S."/>
            <person name="Vogt C."/>
            <person name="Ward P.N."/>
            <person name="Wickstead B."/>
            <person name="Wortman J."/>
            <person name="White O."/>
            <person name="Fraser C.M."/>
            <person name="Stuart K.D."/>
            <person name="Andersson B."/>
        </authorList>
    </citation>
    <scope>NUCLEOTIDE SEQUENCE [LARGE SCALE GENOMIC DNA]</scope>
    <source>
        <strain evidence="3 4">CL Brener</strain>
    </source>
</reference>
<dbReference type="GO" id="GO:0043596">
    <property type="term" value="C:nuclear replication fork"/>
    <property type="evidence" value="ECO:0007669"/>
    <property type="project" value="TreeGrafter"/>
</dbReference>
<feature type="region of interest" description="Disordered" evidence="1">
    <location>
        <begin position="500"/>
        <end position="523"/>
    </location>
</feature>
<evidence type="ECO:0000256" key="1">
    <source>
        <dbReference type="SAM" id="MobiDB-lite"/>
    </source>
</evidence>
<protein>
    <recommendedName>
        <fullName evidence="2">Replication factor Mcm10 C-terminal domain-containing protein</fullName>
    </recommendedName>
</protein>
<dbReference type="GO" id="GO:0006270">
    <property type="term" value="P:DNA replication initiation"/>
    <property type="evidence" value="ECO:0007669"/>
    <property type="project" value="InterPro"/>
</dbReference>
<feature type="compositionally biased region" description="Polar residues" evidence="1">
    <location>
        <begin position="512"/>
        <end position="522"/>
    </location>
</feature>
<gene>
    <name evidence="3" type="ORF">Tc00.1047053509979.20</name>
</gene>
<keyword evidence="4" id="KW-1185">Reference proteome</keyword>
<name>Q4E2E7_TRYCC</name>
<proteinExistence type="predicted"/>
<dbReference type="Gene3D" id="2.40.50.140">
    <property type="entry name" value="Nucleic acid-binding proteins"/>
    <property type="match status" value="1"/>
</dbReference>
<dbReference type="InterPro" id="IPR040184">
    <property type="entry name" value="Mcm10"/>
</dbReference>
<dbReference type="InParanoid" id="Q4E2E7"/>
<dbReference type="STRING" id="353153.Q4E2E7"/>
<dbReference type="PANTHER" id="PTHR13454">
    <property type="entry name" value="PROTEIN MCM10 HOMOLOG"/>
    <property type="match status" value="1"/>
</dbReference>
<comment type="caution">
    <text evidence="3">The sequence shown here is derived from an EMBL/GenBank/DDBJ whole genome shotgun (WGS) entry which is preliminary data.</text>
</comment>
<dbReference type="EMBL" id="AAHK01000035">
    <property type="protein sequence ID" value="EAN98930.1"/>
    <property type="molecule type" value="Genomic_DNA"/>
</dbReference>
<evidence type="ECO:0000259" key="2">
    <source>
        <dbReference type="SMART" id="SM01280"/>
    </source>
</evidence>
<dbReference type="InterPro" id="IPR015411">
    <property type="entry name" value="Rep_factor_Mcm10_C"/>
</dbReference>
<dbReference type="AlphaFoldDB" id="Q4E2E7"/>
<dbReference type="SMART" id="SM01280">
    <property type="entry name" value="Mcm10"/>
    <property type="match status" value="1"/>
</dbReference>
<organism evidence="3 4">
    <name type="scientific">Trypanosoma cruzi (strain CL Brener)</name>
    <dbReference type="NCBI Taxonomy" id="353153"/>
    <lineage>
        <taxon>Eukaryota</taxon>
        <taxon>Discoba</taxon>
        <taxon>Euglenozoa</taxon>
        <taxon>Kinetoplastea</taxon>
        <taxon>Metakinetoplastina</taxon>
        <taxon>Trypanosomatida</taxon>
        <taxon>Trypanosomatidae</taxon>
        <taxon>Trypanosoma</taxon>
        <taxon>Schizotrypanum</taxon>
    </lineage>
</organism>
<dbReference type="InterPro" id="IPR012340">
    <property type="entry name" value="NA-bd_OB-fold"/>
</dbReference>
<dbReference type="PaxDb" id="353153-Q4E2E7"/>
<sequence length="757" mass="82631">MRSLVLFVFFSGVDSCKYDRFFFLVVFLGVARYRGRNRKGRRRRRRRLEMTRNEAEDNADDDEDLFAVFNTPEPAVDLLAAPAALRQSDSFFGGGRSVSVTEALSKSASSPSPSIMHFVCASTQDGCEMGSVTRQPPAERVHAAAVREPNSGINIRHSTKSCEQLPLVLVEHPYSTFIEMRRSLATAGTPPLLTVIGVVIRRTDPKQKNGKGAYGIISLWNMRGPFPTPQDELSILIVGSAFDAHYTKLAIGLVLALSGVQRMEGRKVTLSGDTQAENTTLTNSNRPGANSSNVCSTNLELLKVVKGDQIRVLGYAVDLHTCEGTQQRSGERCNRIVNGALSKFCSNHVANLRRVARGKASSPSTTNPQKPLRSNVSSTTFRAGVTRVDPALTNPKGVIASKKALQSMVRQQPGFLTVKGSCGLPTTTPAGSDVVSAAGAYAGVVPGGALSVTGMCRDVGRVFRSPQALGVTARGRAVLAAAVDQEDAKERQRLLQLALKPSELGAKHPRNEGTSTPKSPRTTVAEDVEAVREQYAPLTGGSSSSSFAAMRCNGFEEVCRHRQDYQHHVITKRANGTTSSIVSAVEQHLRGDGVLAKTRASIVQEETSQQKNTASVSKSLLGTVAGSIESVNDGLRATDERRRFEQRMERRLMQEKALEALVAVTEQKVNGIYCRQCERWYLRRNERCKMLQHVLETRATIRRFIECEHCGYKTSLLGDVRPSKMIPRCPRCCADAMWKASNAAPEMAAPRKYPPPL</sequence>
<dbReference type="RefSeq" id="XP_820781.1">
    <property type="nucleotide sequence ID" value="XM_815688.1"/>
</dbReference>
<accession>Q4E2E7</accession>
<feature type="domain" description="Replication factor Mcm10 C-terminal" evidence="2">
    <location>
        <begin position="463"/>
        <end position="753"/>
    </location>
</feature>
<dbReference type="Proteomes" id="UP000002296">
    <property type="component" value="Unassembled WGS sequence"/>
</dbReference>
<dbReference type="KEGG" id="tcr:509979.20"/>
<feature type="region of interest" description="Disordered" evidence="1">
    <location>
        <begin position="271"/>
        <end position="290"/>
    </location>
</feature>
<evidence type="ECO:0000313" key="4">
    <source>
        <dbReference type="Proteomes" id="UP000002296"/>
    </source>
</evidence>
<dbReference type="GeneID" id="3553566"/>
<dbReference type="PANTHER" id="PTHR13454:SF11">
    <property type="entry name" value="PROTEIN MCM10 HOMOLOG"/>
    <property type="match status" value="1"/>
</dbReference>
<dbReference type="SMR" id="Q4E2E7"/>
<feature type="region of interest" description="Disordered" evidence="1">
    <location>
        <begin position="356"/>
        <end position="379"/>
    </location>
</feature>
<dbReference type="GO" id="GO:0003697">
    <property type="term" value="F:single-stranded DNA binding"/>
    <property type="evidence" value="ECO:0007669"/>
    <property type="project" value="InterPro"/>
</dbReference>
<dbReference type="GO" id="GO:0003688">
    <property type="term" value="F:DNA replication origin binding"/>
    <property type="evidence" value="ECO:0007669"/>
    <property type="project" value="TreeGrafter"/>
</dbReference>
<feature type="compositionally biased region" description="Polar residues" evidence="1">
    <location>
        <begin position="361"/>
        <end position="379"/>
    </location>
</feature>
<dbReference type="eggNOG" id="ENOG502RSJ7">
    <property type="taxonomic scope" value="Eukaryota"/>
</dbReference>
<evidence type="ECO:0000313" key="3">
    <source>
        <dbReference type="EMBL" id="EAN98930.1"/>
    </source>
</evidence>